<keyword evidence="2" id="KW-1133">Transmembrane helix</keyword>
<evidence type="ECO:0008006" key="5">
    <source>
        <dbReference type="Google" id="ProtNLM"/>
    </source>
</evidence>
<feature type="compositionally biased region" description="Basic and acidic residues" evidence="1">
    <location>
        <begin position="22"/>
        <end position="31"/>
    </location>
</feature>
<organism evidence="3 4">
    <name type="scientific">Actinoallomurus vinaceus</name>
    <dbReference type="NCBI Taxonomy" id="1080074"/>
    <lineage>
        <taxon>Bacteria</taxon>
        <taxon>Bacillati</taxon>
        <taxon>Actinomycetota</taxon>
        <taxon>Actinomycetes</taxon>
        <taxon>Streptosporangiales</taxon>
        <taxon>Thermomonosporaceae</taxon>
        <taxon>Actinoallomurus</taxon>
    </lineage>
</organism>
<comment type="caution">
    <text evidence="3">The sequence shown here is derived from an EMBL/GenBank/DDBJ whole genome shotgun (WGS) entry which is preliminary data.</text>
</comment>
<accession>A0ABP8UH93</accession>
<feature type="transmembrane region" description="Helical" evidence="2">
    <location>
        <begin position="50"/>
        <end position="71"/>
    </location>
</feature>
<evidence type="ECO:0000313" key="3">
    <source>
        <dbReference type="EMBL" id="GAA4630277.1"/>
    </source>
</evidence>
<dbReference type="Proteomes" id="UP001501442">
    <property type="component" value="Unassembled WGS sequence"/>
</dbReference>
<dbReference type="RefSeq" id="WP_345433949.1">
    <property type="nucleotide sequence ID" value="NZ_BAABHK010000008.1"/>
</dbReference>
<name>A0ABP8UH93_9ACTN</name>
<dbReference type="InterPro" id="IPR047789">
    <property type="entry name" value="CU044_5270-like"/>
</dbReference>
<dbReference type="NCBIfam" id="NF038083">
    <property type="entry name" value="CU044_5270_fam"/>
    <property type="match status" value="1"/>
</dbReference>
<gene>
    <name evidence="3" type="ORF">GCM10023196_054970</name>
</gene>
<keyword evidence="2" id="KW-0812">Transmembrane</keyword>
<feature type="region of interest" description="Disordered" evidence="1">
    <location>
        <begin position="9"/>
        <end position="45"/>
    </location>
</feature>
<evidence type="ECO:0000313" key="4">
    <source>
        <dbReference type="Proteomes" id="UP001501442"/>
    </source>
</evidence>
<evidence type="ECO:0000256" key="1">
    <source>
        <dbReference type="SAM" id="MobiDB-lite"/>
    </source>
</evidence>
<keyword evidence="2" id="KW-0472">Membrane</keyword>
<evidence type="ECO:0000256" key="2">
    <source>
        <dbReference type="SAM" id="Phobius"/>
    </source>
</evidence>
<protein>
    <recommendedName>
        <fullName evidence="5">CU044_5270 family protein</fullName>
    </recommendedName>
</protein>
<sequence length="379" mass="40378">MTRDVMALLGKARPADLDPASDAERRSRDLHNAMAQPFEKRRAARPKRRVTIGLGVVAVGAAASVAVATVGHGTRAPSTPQARPTDLSARQVLLAAAETAAKEPAGRYWRVDYASGQGYRVGGSGAGGYQVYLADEFDQWTPRDPKKDDDVTYGRRLPSGPLTAQDREAWRKAGSQDRWNVTSNGGPLTLVRKGEPWAADRTTPAENARSLADMRKECAASPPGKPNKVCAKLKIFENGSLAAGFEAFKQRLDQSGGGGFSQLMTAYDFLTRTAVPPADRAKAFRLLADLPGVRSLGTVKDASGRLGIGLSAPAAPMRDGSGTLVSYQIVLAPKTFQILGDQKVVVKAGGHDRGMRPGTVHSYTVVLDIGWTNASPHHA</sequence>
<reference evidence="4" key="1">
    <citation type="journal article" date="2019" name="Int. J. Syst. Evol. Microbiol.">
        <title>The Global Catalogue of Microorganisms (GCM) 10K type strain sequencing project: providing services to taxonomists for standard genome sequencing and annotation.</title>
        <authorList>
            <consortium name="The Broad Institute Genomics Platform"/>
            <consortium name="The Broad Institute Genome Sequencing Center for Infectious Disease"/>
            <person name="Wu L."/>
            <person name="Ma J."/>
        </authorList>
    </citation>
    <scope>NUCLEOTIDE SEQUENCE [LARGE SCALE GENOMIC DNA]</scope>
    <source>
        <strain evidence="4">JCM 17939</strain>
    </source>
</reference>
<dbReference type="EMBL" id="BAABHK010000008">
    <property type="protein sequence ID" value="GAA4630277.1"/>
    <property type="molecule type" value="Genomic_DNA"/>
</dbReference>
<proteinExistence type="predicted"/>
<keyword evidence="4" id="KW-1185">Reference proteome</keyword>